<dbReference type="Pfam" id="PF01471">
    <property type="entry name" value="PG_binding_1"/>
    <property type="match status" value="1"/>
</dbReference>
<evidence type="ECO:0000256" key="1">
    <source>
        <dbReference type="SAM" id="MobiDB-lite"/>
    </source>
</evidence>
<feature type="signal peptide" evidence="2">
    <location>
        <begin position="1"/>
        <end position="21"/>
    </location>
</feature>
<feature type="domain" description="Lysozyme inhibitor LprI-like N-terminal" evidence="4">
    <location>
        <begin position="150"/>
        <end position="222"/>
    </location>
</feature>
<comment type="caution">
    <text evidence="5">The sequence shown here is derived from an EMBL/GenBank/DDBJ whole genome shotgun (WGS) entry which is preliminary data.</text>
</comment>
<dbReference type="InterPro" id="IPR052755">
    <property type="entry name" value="Lysozyme_Inhibitor_LprI"/>
</dbReference>
<accession>A0ABT2Z6J9</accession>
<evidence type="ECO:0000259" key="3">
    <source>
        <dbReference type="Pfam" id="PF01471"/>
    </source>
</evidence>
<evidence type="ECO:0000313" key="6">
    <source>
        <dbReference type="Proteomes" id="UP001652503"/>
    </source>
</evidence>
<organism evidence="5 6">
    <name type="scientific">Albidovulum sediminicola</name>
    <dbReference type="NCBI Taxonomy" id="2984331"/>
    <lineage>
        <taxon>Bacteria</taxon>
        <taxon>Pseudomonadati</taxon>
        <taxon>Pseudomonadota</taxon>
        <taxon>Alphaproteobacteria</taxon>
        <taxon>Rhodobacterales</taxon>
        <taxon>Paracoccaceae</taxon>
        <taxon>Albidovulum</taxon>
    </lineage>
</organism>
<dbReference type="PANTHER" id="PTHR37549:SF1">
    <property type="entry name" value="LIPOPROTEIN LPRI"/>
    <property type="match status" value="1"/>
</dbReference>
<feature type="compositionally biased region" description="Low complexity" evidence="1">
    <location>
        <begin position="235"/>
        <end position="249"/>
    </location>
</feature>
<keyword evidence="6" id="KW-1185">Reference proteome</keyword>
<gene>
    <name evidence="5" type="ORF">OE647_18505</name>
</gene>
<dbReference type="SUPFAM" id="SSF47090">
    <property type="entry name" value="PGBD-like"/>
    <property type="match status" value="1"/>
</dbReference>
<reference evidence="5 6" key="1">
    <citation type="submission" date="2022-10" db="EMBL/GenBank/DDBJ databases">
        <title>Defluviimonas sp. nov., isolated from ocean surface water.</title>
        <authorList>
            <person name="He W."/>
            <person name="Wang L."/>
            <person name="Zhang D.-F."/>
        </authorList>
    </citation>
    <scope>NUCLEOTIDE SEQUENCE [LARGE SCALE GENOMIC DNA]</scope>
    <source>
        <strain evidence="5 6">WL0075</strain>
    </source>
</reference>
<dbReference type="Pfam" id="PF07007">
    <property type="entry name" value="LprI"/>
    <property type="match status" value="1"/>
</dbReference>
<dbReference type="PANTHER" id="PTHR37549">
    <property type="entry name" value="LIPOPROTEIN LPRI"/>
    <property type="match status" value="1"/>
</dbReference>
<protein>
    <submittedName>
        <fullName evidence="5">Peptidoglycan-binding protein</fullName>
    </submittedName>
</protein>
<proteinExistence type="predicted"/>
<dbReference type="EMBL" id="JAOWLA010000025">
    <property type="protein sequence ID" value="MCV2866705.1"/>
    <property type="molecule type" value="Genomic_DNA"/>
</dbReference>
<keyword evidence="2" id="KW-0732">Signal</keyword>
<feature type="region of interest" description="Disordered" evidence="1">
    <location>
        <begin position="228"/>
        <end position="249"/>
    </location>
</feature>
<dbReference type="InterPro" id="IPR002477">
    <property type="entry name" value="Peptidoglycan-bd-like"/>
</dbReference>
<feature type="chain" id="PRO_5046349934" evidence="2">
    <location>
        <begin position="22"/>
        <end position="1223"/>
    </location>
</feature>
<dbReference type="InterPro" id="IPR036366">
    <property type="entry name" value="PGBDSf"/>
</dbReference>
<evidence type="ECO:0000259" key="4">
    <source>
        <dbReference type="Pfam" id="PF07007"/>
    </source>
</evidence>
<evidence type="ECO:0000313" key="5">
    <source>
        <dbReference type="EMBL" id="MCV2866705.1"/>
    </source>
</evidence>
<dbReference type="Gene3D" id="1.10.101.10">
    <property type="entry name" value="PGBD-like superfamily/PGBD"/>
    <property type="match status" value="1"/>
</dbReference>
<feature type="domain" description="Peptidoglycan binding-like" evidence="3">
    <location>
        <begin position="63"/>
        <end position="117"/>
    </location>
</feature>
<evidence type="ECO:0000256" key="2">
    <source>
        <dbReference type="SAM" id="SignalP"/>
    </source>
</evidence>
<name>A0ABT2Z6J9_9RHOB</name>
<dbReference type="InterPro" id="IPR009739">
    <property type="entry name" value="LprI-like_N"/>
</dbReference>
<dbReference type="RefSeq" id="WP_263723241.1">
    <property type="nucleotide sequence ID" value="NZ_JAOWLA010000025.1"/>
</dbReference>
<dbReference type="Gene3D" id="1.20.1270.180">
    <property type="match status" value="1"/>
</dbReference>
<dbReference type="Proteomes" id="UP001652503">
    <property type="component" value="Unassembled WGS sequence"/>
</dbReference>
<dbReference type="InterPro" id="IPR036365">
    <property type="entry name" value="PGBD-like_sf"/>
</dbReference>
<sequence>MAIRPVVLASMIAITPLPALGQNLDPGDIFNLGNQIVNGLQKPQTSPPQQIPSPSQVPAYDASQVYEAQTLLARLGYDPGPADGVMGSRTSNAIRQFETAQGLPPTGQPSPALISRLRSVSGSSATANLGTATPTPGGQAITPSFDCGRATTEVEMAICRTPELAQLDRVLSDTYSAQRNSASAIRAPALAAEQRAWLAQRDRCGRDVNCLSRMMTNRIAQLGGGTTVADGTSMAPQASSPATSGSASAASTPKLAAEIQTVDGRPVIFNYYTGQEKEVWKLFELVGMIPDDPRFSGGNLPLWAGDLLGTDELRAIAAQAQNGALSTRVDTFLSTPRKPSGISTSEFISLQLLENDFERQRFETLLRQRLAGALPGMRPQTPVPVRFYCLLELKPNPETGSPLYDFETQSFEMANFKKTCATGNEAMSGRLPRAALGTINRGRFQPKIETEAYPARILLAPEQAEDFVNVMARHRMVIGFDAELDAHSGRTKANDSAPEGEAVSLYSIRRTGPYKLYYESQPERAIYEFPSDQLKPKPLTEEEKRASKLADMDRVWYFDNTDEHQALLDLAQPAGSYSTDLFAGSGILTFGTSPAIESGGWERVTSPDPTIGLNDGFDTRSSRRIAQSLGRPQSSVFAARINLAGLGGSPISQVYVALPDVLESYKRPAPDAGGKFSLWVNFRMKQAWRLEEQGNKPAILIFAEPVSGAYYQQDLPYGAPAVPVSEFRFEGNGPVDFERFALARPRDIIAAVAEATGDDRVELIGSLYPPSSQDSFARQDEIEMLASTAKAIDLGGFWMTGNGRYAEYDFATQTFGFDYLNLAYSAMLSRNEGGIQREQLFRLTNVGDNGIRFAMAEDEARRLQQAAGGADAIYRALIVAEPPNGKSGVASLPMSARVAEIVVLQAGSDPQVEVAANVLARIDLAPAGNAAAAGRPDAQAAAAPGGYDLLDIRIRQEFGAVLPGIEESFRPETVLYGRRDVWKDQQNLPNIVTPTMPLAESIILVRNGGTDSLTIFHEPLLPEDPVTGIARTLSFAEGARPSPDAVKALLVKKYGDFALQQGVAFDWFRAVPVPEAAPDGELTTGELIQIETDRQMAQSNAFKCSQLLSSAAMQLDHEAQSLNRTNYPGFADKTYPVVGPDNTQAALPGSNPLWPISYFDTSYAECGEDLVLAVMEPDSNGLVSALRVLVTNRGYLAEIEARAKAALISDNTIADEAMPEIKL</sequence>